<protein>
    <recommendedName>
        <fullName evidence="8">5-demethoxyubiquinone hydroxylase, mitochondrial</fullName>
        <shortName evidence="8">DMQ hydroxylase</shortName>
        <ecNumber evidence="8">1.14.99.60</ecNumber>
    </recommendedName>
    <alternativeName>
        <fullName evidence="8">Ubiquinone biosynthesis monooxygenase COQ7</fullName>
    </alternativeName>
</protein>
<keyword evidence="7 8" id="KW-0472">Membrane</keyword>
<comment type="function">
    <text evidence="8">Catalyzes the hydroxylation of 2-polyprenyl-3-methyl-6-methoxy-1,4-benzoquinol (DMQH2) during ubiquinone biosynthesis. Has also a structural role in the COQ enzyme complex, stabilizing other COQ polypeptides. Involved in lifespan determination in a ubiquinone-independent manner.</text>
</comment>
<evidence type="ECO:0000256" key="4">
    <source>
        <dbReference type="ARBA" id="ARBA00023002"/>
    </source>
</evidence>
<dbReference type="InterPro" id="IPR011566">
    <property type="entry name" value="Ubq_synth_Coq7"/>
</dbReference>
<dbReference type="EC" id="1.14.99.60" evidence="8"/>
<comment type="subcellular location">
    <subcellularLocation>
        <location evidence="8">Mitochondrion inner membrane</location>
        <topology evidence="8">Peripheral membrane protein</topology>
        <orientation evidence="8">Matrix side</orientation>
    </subcellularLocation>
</comment>
<gene>
    <name evidence="8" type="primary">coq7</name>
    <name evidence="9" type="ORF">BEMITA_LOCUS10497</name>
</gene>
<dbReference type="Pfam" id="PF03232">
    <property type="entry name" value="COQ7"/>
    <property type="match status" value="1"/>
</dbReference>
<feature type="binding site" evidence="8">
    <location>
        <position position="71"/>
    </location>
    <ligand>
        <name>Fe cation</name>
        <dbReference type="ChEBI" id="CHEBI:24875"/>
        <label>1</label>
    </ligand>
</feature>
<dbReference type="InterPro" id="IPR009078">
    <property type="entry name" value="Ferritin-like_SF"/>
</dbReference>
<dbReference type="HAMAP" id="MF_01658">
    <property type="entry name" value="COQ7"/>
    <property type="match status" value="1"/>
</dbReference>
<dbReference type="Proteomes" id="UP001152759">
    <property type="component" value="Chromosome 6"/>
</dbReference>
<keyword evidence="4 8" id="KW-0560">Oxidoreductase</keyword>
<evidence type="ECO:0000256" key="1">
    <source>
        <dbReference type="ARBA" id="ARBA00004749"/>
    </source>
</evidence>
<keyword evidence="8" id="KW-0496">Mitochondrion</keyword>
<dbReference type="GO" id="GO:0010468">
    <property type="term" value="P:regulation of gene expression"/>
    <property type="evidence" value="ECO:0007669"/>
    <property type="project" value="TreeGrafter"/>
</dbReference>
<proteinExistence type="inferred from homology"/>
<comment type="similarity">
    <text evidence="8">Belongs to the COQ7 family.</text>
</comment>
<dbReference type="EMBL" id="OU963867">
    <property type="protein sequence ID" value="CAH0391926.1"/>
    <property type="molecule type" value="Genomic_DNA"/>
</dbReference>
<dbReference type="RefSeq" id="XP_072157765.1">
    <property type="nucleotide sequence ID" value="XM_072301664.1"/>
</dbReference>
<feature type="binding site" evidence="8">
    <location>
        <position position="155"/>
    </location>
    <ligand>
        <name>Fe cation</name>
        <dbReference type="ChEBI" id="CHEBI:24875"/>
        <label>2</label>
    </ligand>
</feature>
<accession>A0A9P0F6L3</accession>
<feature type="binding site" evidence="8">
    <location>
        <position position="120"/>
    </location>
    <ligand>
        <name>Fe cation</name>
        <dbReference type="ChEBI" id="CHEBI:24875"/>
        <label>2</label>
    </ligand>
</feature>
<dbReference type="RefSeq" id="XP_018914763.2">
    <property type="nucleotide sequence ID" value="XM_019059218.2"/>
</dbReference>
<keyword evidence="2 8" id="KW-0831">Ubiquinone biosynthesis</keyword>
<dbReference type="PANTHER" id="PTHR11237:SF4">
    <property type="entry name" value="5-DEMETHOXYUBIQUINONE HYDROXYLASE, MITOCHONDRIAL"/>
    <property type="match status" value="1"/>
</dbReference>
<keyword evidence="6 8" id="KW-0503">Monooxygenase</keyword>
<dbReference type="GO" id="GO:2000377">
    <property type="term" value="P:regulation of reactive oxygen species metabolic process"/>
    <property type="evidence" value="ECO:0007669"/>
    <property type="project" value="TreeGrafter"/>
</dbReference>
<keyword evidence="10" id="KW-1185">Reference proteome</keyword>
<evidence type="ECO:0000256" key="2">
    <source>
        <dbReference type="ARBA" id="ARBA00022688"/>
    </source>
</evidence>
<evidence type="ECO:0000313" key="10">
    <source>
        <dbReference type="Proteomes" id="UP001152759"/>
    </source>
</evidence>
<sequence>MFNPRIPSQVLPKVVGRRFQHRVSKEVDSIIRVDHAGEFGADRIYAGQIAVLGNSVVGPKIAEMWEQEKVHKAKFDELINKYRVRPTALLPIWNIAGFALGAGSALLGPKAAMACTVAVESVIVEHYNDQLRTLMSDPEKNKELLEVIKKFRDDEQEHHDTGLEHGAEEAPFYRLFSDVIKLGCKTAISISKVI</sequence>
<feature type="binding site" evidence="8">
    <location>
        <position position="68"/>
    </location>
    <ligand>
        <name>Fe cation</name>
        <dbReference type="ChEBI" id="CHEBI:24875"/>
        <label>1</label>
    </ligand>
</feature>
<feature type="binding site" evidence="8">
    <location>
        <position position="158"/>
    </location>
    <ligand>
        <name>Fe cation</name>
        <dbReference type="ChEBI" id="CHEBI:24875"/>
        <label>2</label>
    </ligand>
</feature>
<evidence type="ECO:0000256" key="8">
    <source>
        <dbReference type="HAMAP-Rule" id="MF_03194"/>
    </source>
</evidence>
<evidence type="ECO:0000256" key="7">
    <source>
        <dbReference type="ARBA" id="ARBA00023136"/>
    </source>
</evidence>
<dbReference type="PANTHER" id="PTHR11237">
    <property type="entry name" value="COENZYME Q10 BIOSYNTHESIS PROTEIN 7"/>
    <property type="match status" value="1"/>
</dbReference>
<comment type="cofactor">
    <cofactor evidence="8">
        <name>Fe cation</name>
        <dbReference type="ChEBI" id="CHEBI:24875"/>
    </cofactor>
    <text evidence="8">Binds 2 iron ions per subunit.</text>
</comment>
<dbReference type="GO" id="GO:0031314">
    <property type="term" value="C:extrinsic component of mitochondrial inner membrane"/>
    <property type="evidence" value="ECO:0007669"/>
    <property type="project" value="UniProtKB-UniRule"/>
</dbReference>
<dbReference type="CDD" id="cd01042">
    <property type="entry name" value="DMQH"/>
    <property type="match status" value="1"/>
</dbReference>
<dbReference type="RefSeq" id="XP_018914762.2">
    <property type="nucleotide sequence ID" value="XM_019059217.2"/>
</dbReference>
<dbReference type="GO" id="GO:0008340">
    <property type="term" value="P:determination of adult lifespan"/>
    <property type="evidence" value="ECO:0007669"/>
    <property type="project" value="TreeGrafter"/>
</dbReference>
<comment type="catalytic activity">
    <reaction evidence="8">
        <text>a 5-methoxy-2-methyl-3-(all-trans-polyprenyl)benzene-1,4-diol + AH2 + O2 = a 3-demethylubiquinol + A + H2O</text>
        <dbReference type="Rhea" id="RHEA:50908"/>
        <dbReference type="Rhea" id="RHEA-COMP:10859"/>
        <dbReference type="Rhea" id="RHEA-COMP:10914"/>
        <dbReference type="ChEBI" id="CHEBI:13193"/>
        <dbReference type="ChEBI" id="CHEBI:15377"/>
        <dbReference type="ChEBI" id="CHEBI:15379"/>
        <dbReference type="ChEBI" id="CHEBI:17499"/>
        <dbReference type="ChEBI" id="CHEBI:84167"/>
        <dbReference type="ChEBI" id="CHEBI:84422"/>
        <dbReference type="EC" id="1.14.99.60"/>
    </reaction>
</comment>
<keyword evidence="5 8" id="KW-0408">Iron</keyword>
<feature type="binding site" evidence="8">
    <location>
        <position position="68"/>
    </location>
    <ligand>
        <name>Fe cation</name>
        <dbReference type="ChEBI" id="CHEBI:24875"/>
        <label>2</label>
    </ligand>
</feature>
<evidence type="ECO:0000256" key="6">
    <source>
        <dbReference type="ARBA" id="ARBA00023033"/>
    </source>
</evidence>
<organism evidence="9 10">
    <name type="scientific">Bemisia tabaci</name>
    <name type="common">Sweetpotato whitefly</name>
    <name type="synonym">Aleurodes tabaci</name>
    <dbReference type="NCBI Taxonomy" id="7038"/>
    <lineage>
        <taxon>Eukaryota</taxon>
        <taxon>Metazoa</taxon>
        <taxon>Ecdysozoa</taxon>
        <taxon>Arthropoda</taxon>
        <taxon>Hexapoda</taxon>
        <taxon>Insecta</taxon>
        <taxon>Pterygota</taxon>
        <taxon>Neoptera</taxon>
        <taxon>Paraneoptera</taxon>
        <taxon>Hemiptera</taxon>
        <taxon>Sternorrhyncha</taxon>
        <taxon>Aleyrodoidea</taxon>
        <taxon>Aleyrodidae</taxon>
        <taxon>Aleyrodinae</taxon>
        <taxon>Bemisia</taxon>
    </lineage>
</organism>
<dbReference type="SUPFAM" id="SSF47240">
    <property type="entry name" value="Ferritin-like"/>
    <property type="match status" value="1"/>
</dbReference>
<evidence type="ECO:0000256" key="5">
    <source>
        <dbReference type="ARBA" id="ARBA00023004"/>
    </source>
</evidence>
<feature type="binding site" evidence="8">
    <location>
        <position position="155"/>
    </location>
    <ligand>
        <name>Fe cation</name>
        <dbReference type="ChEBI" id="CHEBI:24875"/>
        <label>1</label>
    </ligand>
</feature>
<comment type="subunit">
    <text evidence="8">Component of a multi-subunit COQ enzyme complex.</text>
</comment>
<reference evidence="9" key="1">
    <citation type="submission" date="2021-12" db="EMBL/GenBank/DDBJ databases">
        <authorList>
            <person name="King R."/>
        </authorList>
    </citation>
    <scope>NUCLEOTIDE SEQUENCE</scope>
</reference>
<dbReference type="GO" id="GO:0005634">
    <property type="term" value="C:nucleus"/>
    <property type="evidence" value="ECO:0007669"/>
    <property type="project" value="TreeGrafter"/>
</dbReference>
<keyword evidence="3 8" id="KW-0479">Metal-binding</keyword>
<dbReference type="GeneID" id="109042464"/>
<evidence type="ECO:0000256" key="3">
    <source>
        <dbReference type="ARBA" id="ARBA00022723"/>
    </source>
</evidence>
<dbReference type="GO" id="GO:0046872">
    <property type="term" value="F:metal ion binding"/>
    <property type="evidence" value="ECO:0007669"/>
    <property type="project" value="UniProtKB-KW"/>
</dbReference>
<evidence type="ECO:0000313" key="9">
    <source>
        <dbReference type="EMBL" id="CAH0391926.1"/>
    </source>
</evidence>
<dbReference type="AlphaFoldDB" id="A0A9P0F6L3"/>
<dbReference type="KEGG" id="btab:109042464"/>
<keyword evidence="8" id="KW-0999">Mitochondrion inner membrane</keyword>
<feature type="binding site" evidence="8">
    <location>
        <position position="38"/>
    </location>
    <ligand>
        <name>Fe cation</name>
        <dbReference type="ChEBI" id="CHEBI:24875"/>
        <label>1</label>
    </ligand>
</feature>
<dbReference type="GO" id="GO:0006744">
    <property type="term" value="P:ubiquinone biosynthetic process"/>
    <property type="evidence" value="ECO:0007669"/>
    <property type="project" value="UniProtKB-UniRule"/>
</dbReference>
<comment type="pathway">
    <text evidence="1 8">Cofactor biosynthesis; ubiquinone biosynthesis.</text>
</comment>
<name>A0A9P0F6L3_BEMTA</name>
<dbReference type="GO" id="GO:0016709">
    <property type="term" value="F:oxidoreductase activity, acting on paired donors, with incorporation or reduction of molecular oxygen, NAD(P)H as one donor, and incorporation of one atom of oxygen"/>
    <property type="evidence" value="ECO:0007669"/>
    <property type="project" value="UniProtKB-UniRule"/>
</dbReference>
<dbReference type="GO" id="GO:0008682">
    <property type="term" value="F:3-demethoxyubiquinol 3-hydroxylase activity"/>
    <property type="evidence" value="ECO:0007669"/>
    <property type="project" value="UniProtKB-EC"/>
</dbReference>